<dbReference type="InterPro" id="IPR018163">
    <property type="entry name" value="Thr/Ala-tRNA-synth_IIc_edit"/>
</dbReference>
<dbReference type="Pfam" id="PF03129">
    <property type="entry name" value="HGTP_anticodon"/>
    <property type="match status" value="1"/>
</dbReference>
<dbReference type="PANTHER" id="PTHR11451:SF46">
    <property type="entry name" value="THREONINE--TRNA LIGASE"/>
    <property type="match status" value="1"/>
</dbReference>
<dbReference type="InterPro" id="IPR012675">
    <property type="entry name" value="Beta-grasp_dom_sf"/>
</dbReference>
<keyword evidence="7" id="KW-0862">Zinc</keyword>
<dbReference type="Pfam" id="PF00587">
    <property type="entry name" value="tRNA-synt_2b"/>
    <property type="match status" value="1"/>
</dbReference>
<evidence type="ECO:0000256" key="3">
    <source>
        <dbReference type="ARBA" id="ARBA00013163"/>
    </source>
</evidence>
<evidence type="ECO:0000256" key="12">
    <source>
        <dbReference type="ARBA" id="ARBA00049515"/>
    </source>
</evidence>
<dbReference type="PANTHER" id="PTHR11451">
    <property type="entry name" value="THREONINE-TRNA LIGASE"/>
    <property type="match status" value="1"/>
</dbReference>
<keyword evidence="8" id="KW-0067">ATP-binding</keyword>
<dbReference type="PROSITE" id="PS51880">
    <property type="entry name" value="TGS"/>
    <property type="match status" value="1"/>
</dbReference>
<dbReference type="PRINTS" id="PR01047">
    <property type="entry name" value="TRNASYNTHTHR"/>
</dbReference>
<evidence type="ECO:0000256" key="10">
    <source>
        <dbReference type="ARBA" id="ARBA00023146"/>
    </source>
</evidence>
<dbReference type="Proteomes" id="UP000001548">
    <property type="component" value="Unassembled WGS sequence"/>
</dbReference>
<dbReference type="SUPFAM" id="SSF52954">
    <property type="entry name" value="Class II aaRS ABD-related"/>
    <property type="match status" value="1"/>
</dbReference>
<dbReference type="SUPFAM" id="SSF81271">
    <property type="entry name" value="TGS-like"/>
    <property type="match status" value="1"/>
</dbReference>
<dbReference type="STRING" id="184922.A8BSG2"/>
<dbReference type="VEuPathDB" id="GiardiaDB:GL50803_13998"/>
<dbReference type="InterPro" id="IPR006195">
    <property type="entry name" value="aa-tRNA-synth_II"/>
</dbReference>
<dbReference type="GO" id="GO:0005737">
    <property type="term" value="C:cytoplasm"/>
    <property type="evidence" value="ECO:0007669"/>
    <property type="project" value="UniProtKB-SubCell"/>
</dbReference>
<dbReference type="HOGENOM" id="CLU_008554_0_1_1"/>
<keyword evidence="14" id="KW-1185">Reference proteome</keyword>
<dbReference type="SMART" id="SM00863">
    <property type="entry name" value="tRNA_SAD"/>
    <property type="match status" value="1"/>
</dbReference>
<evidence type="ECO:0000313" key="14">
    <source>
        <dbReference type="Proteomes" id="UP000001548"/>
    </source>
</evidence>
<keyword evidence="5" id="KW-0479">Metal-binding</keyword>
<keyword evidence="9" id="KW-0648">Protein biosynthesis</keyword>
<dbReference type="EMBL" id="AACB03000001">
    <property type="protein sequence ID" value="KAE8304701.1"/>
    <property type="molecule type" value="Genomic_DNA"/>
</dbReference>
<dbReference type="InterPro" id="IPR002320">
    <property type="entry name" value="Thr-tRNA-ligase_IIa"/>
</dbReference>
<dbReference type="SUPFAM" id="SSF55186">
    <property type="entry name" value="ThrRS/AlaRS common domain"/>
    <property type="match status" value="1"/>
</dbReference>
<protein>
    <recommendedName>
        <fullName evidence="3">threonine--tRNA ligase</fullName>
        <ecNumber evidence="3">6.1.1.3</ecNumber>
    </recommendedName>
    <alternativeName>
        <fullName evidence="11">Threonyl-tRNA synthetase</fullName>
    </alternativeName>
</protein>
<dbReference type="InterPro" id="IPR004095">
    <property type="entry name" value="TGS"/>
</dbReference>
<dbReference type="FunFam" id="3.30.980.10:FF:000005">
    <property type="entry name" value="Threonyl-tRNA synthetase, mitochondrial"/>
    <property type="match status" value="1"/>
</dbReference>
<evidence type="ECO:0000256" key="4">
    <source>
        <dbReference type="ARBA" id="ARBA00022598"/>
    </source>
</evidence>
<keyword evidence="6" id="KW-0547">Nucleotide-binding</keyword>
<organism evidence="13 14">
    <name type="scientific">Giardia intestinalis (strain ATCC 50803 / WB clone C6)</name>
    <name type="common">Giardia lamblia</name>
    <dbReference type="NCBI Taxonomy" id="184922"/>
    <lineage>
        <taxon>Eukaryota</taxon>
        <taxon>Metamonada</taxon>
        <taxon>Diplomonadida</taxon>
        <taxon>Hexamitidae</taxon>
        <taxon>Giardiinae</taxon>
        <taxon>Giardia</taxon>
    </lineage>
</organism>
<dbReference type="AlphaFoldDB" id="A8BSG2"/>
<dbReference type="InterPro" id="IPR012947">
    <property type="entry name" value="tRNA_SAD"/>
</dbReference>
<evidence type="ECO:0000256" key="8">
    <source>
        <dbReference type="ARBA" id="ARBA00022840"/>
    </source>
</evidence>
<dbReference type="InterPro" id="IPR045864">
    <property type="entry name" value="aa-tRNA-synth_II/BPL/LPL"/>
</dbReference>
<reference evidence="13 14" key="1">
    <citation type="journal article" date="2007" name="Science">
        <title>Genomic minimalism in the early diverging intestinal parasite Giardia lamblia.</title>
        <authorList>
            <person name="Morrison H.G."/>
            <person name="McArthur A.G."/>
            <person name="Gillin F.D."/>
            <person name="Aley S.B."/>
            <person name="Adam R.D."/>
            <person name="Olsen G.J."/>
            <person name="Best A.A."/>
            <person name="Cande W.Z."/>
            <person name="Chen F."/>
            <person name="Cipriano M.J."/>
            <person name="Davids B.J."/>
            <person name="Dawson S.C."/>
            <person name="Elmendorf H.G."/>
            <person name="Hehl A.B."/>
            <person name="Holder M.E."/>
            <person name="Huse S.M."/>
            <person name="Kim U.U."/>
            <person name="Lasek-Nesselquist E."/>
            <person name="Manning G."/>
            <person name="Nigam A."/>
            <person name="Nixon J.E."/>
            <person name="Palm D."/>
            <person name="Passamaneck N.E."/>
            <person name="Prabhu A."/>
            <person name="Reich C.I."/>
            <person name="Reiner D.S."/>
            <person name="Samuelson J."/>
            <person name="Svard S.G."/>
            <person name="Sogin M.L."/>
        </authorList>
    </citation>
    <scope>NUCLEOTIDE SEQUENCE [LARGE SCALE GENOMIC DNA]</scope>
    <source>
        <strain evidence="13 14">WB C6</strain>
    </source>
</reference>
<dbReference type="NCBIfam" id="TIGR00418">
    <property type="entry name" value="thrS"/>
    <property type="match status" value="1"/>
</dbReference>
<dbReference type="Pfam" id="PF07973">
    <property type="entry name" value="tRNA_SAD"/>
    <property type="match status" value="1"/>
</dbReference>
<comment type="subcellular location">
    <subcellularLocation>
        <location evidence="1">Cytoplasm</location>
    </subcellularLocation>
</comment>
<comment type="similarity">
    <text evidence="2">Belongs to the class-II aminoacyl-tRNA synthetase family.</text>
</comment>
<comment type="caution">
    <text evidence="13">The sequence shown here is derived from an EMBL/GenBank/DDBJ whole genome shotgun (WGS) entry which is preliminary data.</text>
</comment>
<dbReference type="GeneID" id="5697968"/>
<dbReference type="Gene3D" id="3.30.980.10">
    <property type="entry name" value="Threonyl-trna Synthetase, Chain A, domain 2"/>
    <property type="match status" value="1"/>
</dbReference>
<gene>
    <name evidence="13" type="ORF">GL50803_0013998</name>
</gene>
<dbReference type="InterPro" id="IPR002314">
    <property type="entry name" value="aa-tRNA-synt_IIb"/>
</dbReference>
<proteinExistence type="inferred from homology"/>
<comment type="catalytic activity">
    <reaction evidence="12">
        <text>tRNA(Thr) + L-threonine + ATP = L-threonyl-tRNA(Thr) + AMP + diphosphate + H(+)</text>
        <dbReference type="Rhea" id="RHEA:24624"/>
        <dbReference type="Rhea" id="RHEA-COMP:9670"/>
        <dbReference type="Rhea" id="RHEA-COMP:9704"/>
        <dbReference type="ChEBI" id="CHEBI:15378"/>
        <dbReference type="ChEBI" id="CHEBI:30616"/>
        <dbReference type="ChEBI" id="CHEBI:33019"/>
        <dbReference type="ChEBI" id="CHEBI:57926"/>
        <dbReference type="ChEBI" id="CHEBI:78442"/>
        <dbReference type="ChEBI" id="CHEBI:78534"/>
        <dbReference type="ChEBI" id="CHEBI:456215"/>
        <dbReference type="EC" id="6.1.1.3"/>
    </reaction>
</comment>
<evidence type="ECO:0000256" key="2">
    <source>
        <dbReference type="ARBA" id="ARBA00008226"/>
    </source>
</evidence>
<evidence type="ECO:0000256" key="11">
    <source>
        <dbReference type="ARBA" id="ARBA00031900"/>
    </source>
</evidence>
<dbReference type="InterPro" id="IPR033728">
    <property type="entry name" value="ThrRS_core"/>
</dbReference>
<dbReference type="GO" id="GO:0046872">
    <property type="term" value="F:metal ion binding"/>
    <property type="evidence" value="ECO:0007669"/>
    <property type="project" value="UniProtKB-KW"/>
</dbReference>
<sequence length="695" mass="79032">MPDFVTERLAKFNALRERHAASQPTGGPFTVTLPDGKTTEIPASFTALDVAKQVVKNKKVYSKFLAAVRDDEVIDMSARLGKTCKLEFLTFDDPRAREVFWHSSAHLLGYALEKTFQAHLGHGPAIDSGFFYDAFFENSLKMEPESLLQLDKAAAEIVKQAAAAPGDSPVRRFTRLEVTKQEALDLFSYSKLKSELISDHVQDGEMCSVYQCGDFVDFCRGPHIPDLGLIQAFKCMYSSAAYFKGDQNRESMQRVYAVAFPSKDQLDKHIELLEEAKRRDHRNLAKEMDLFMTHKYAPGAPMFMNNGTRIYRKLEAFIRELLHEFDYEEVMTPTFLNTDLWGISGHLQHYKENMFLLERKEKTDPQYGLKPMNCPCHCLLYKNQHHSVQELPIRMAEFGVVHRNELSGALSGLTRVVRFEQDDAHIFCTVDQIEQEMTGLIEFIKRVYTPFGIDFALSLSLRPEKKMGSDELWDRAEGTLRKVLTNTGLDFKENPGDGAFYGPKIDVHLTDALGRQHQCGTIQLDFNLPSKDRFDLLYSVYDEKTGSVKQEHPVMIHRAILGSVERFMAILIENTGGRFPFWISPRQIVVIPLHGEDIVAYAKTVRERYHSKGYFVDLDISSEKMEKKIAVAWNKKYNFIMVVGAQEKGTCSVALSGRTLSAYIGEKDNQRARKVLTLEETDALLAELSSGRANM</sequence>
<dbReference type="FunCoup" id="A8BSG2">
    <property type="interactions" value="147"/>
</dbReference>
<keyword evidence="10" id="KW-0030">Aminoacyl-tRNA synthetase</keyword>
<evidence type="ECO:0000313" key="13">
    <source>
        <dbReference type="EMBL" id="KAE8304701.1"/>
    </source>
</evidence>
<dbReference type="GO" id="GO:0004829">
    <property type="term" value="F:threonine-tRNA ligase activity"/>
    <property type="evidence" value="ECO:0000318"/>
    <property type="project" value="GO_Central"/>
</dbReference>
<dbReference type="FunFam" id="3.30.930.10:FF:000002">
    <property type="entry name" value="Threonine--tRNA ligase"/>
    <property type="match status" value="1"/>
</dbReference>
<evidence type="ECO:0000256" key="1">
    <source>
        <dbReference type="ARBA" id="ARBA00004496"/>
    </source>
</evidence>
<dbReference type="Gene3D" id="3.40.50.800">
    <property type="entry name" value="Anticodon-binding domain"/>
    <property type="match status" value="1"/>
</dbReference>
<evidence type="ECO:0000256" key="6">
    <source>
        <dbReference type="ARBA" id="ARBA00022741"/>
    </source>
</evidence>
<dbReference type="GO" id="GO:0005524">
    <property type="term" value="F:ATP binding"/>
    <property type="evidence" value="ECO:0007669"/>
    <property type="project" value="UniProtKB-KW"/>
</dbReference>
<evidence type="ECO:0000256" key="7">
    <source>
        <dbReference type="ARBA" id="ARBA00022833"/>
    </source>
</evidence>
<dbReference type="Gene3D" id="3.30.930.10">
    <property type="entry name" value="Bira Bifunctional Protein, Domain 2"/>
    <property type="match status" value="1"/>
</dbReference>
<accession>A8BSG2</accession>
<dbReference type="InterPro" id="IPR036621">
    <property type="entry name" value="Anticodon-bd_dom_sf"/>
</dbReference>
<dbReference type="SUPFAM" id="SSF55681">
    <property type="entry name" value="Class II aaRS and biotin synthetases"/>
    <property type="match status" value="1"/>
</dbReference>
<dbReference type="OMA" id="MMNQRLW"/>
<dbReference type="CDD" id="cd01667">
    <property type="entry name" value="TGS_ThrRS"/>
    <property type="match status" value="1"/>
</dbReference>
<evidence type="ECO:0000256" key="9">
    <source>
        <dbReference type="ARBA" id="ARBA00022917"/>
    </source>
</evidence>
<keyword evidence="4" id="KW-0436">Ligase</keyword>
<dbReference type="PROSITE" id="PS50862">
    <property type="entry name" value="AA_TRNA_LIGASE_II"/>
    <property type="match status" value="1"/>
</dbReference>
<name>A8BSG2_GIAIC</name>
<dbReference type="EC" id="6.1.1.3" evidence="3"/>
<dbReference type="CDD" id="cd00771">
    <property type="entry name" value="ThrRS_core"/>
    <property type="match status" value="1"/>
</dbReference>
<dbReference type="Gene3D" id="3.10.20.30">
    <property type="match status" value="1"/>
</dbReference>
<dbReference type="InterPro" id="IPR004154">
    <property type="entry name" value="Anticodon-bd"/>
</dbReference>
<dbReference type="KEGG" id="gla:GL50803_0013998"/>
<dbReference type="InterPro" id="IPR012676">
    <property type="entry name" value="TGS-like"/>
</dbReference>
<evidence type="ECO:0000256" key="5">
    <source>
        <dbReference type="ARBA" id="ARBA00022723"/>
    </source>
</evidence>
<dbReference type="HAMAP" id="MF_00184">
    <property type="entry name" value="Thr_tRNA_synth"/>
    <property type="match status" value="1"/>
</dbReference>
<dbReference type="RefSeq" id="XP_001705100.1">
    <property type="nucleotide sequence ID" value="XM_001705048.1"/>
</dbReference>
<dbReference type="GO" id="GO:0006435">
    <property type="term" value="P:threonyl-tRNA aminoacylation"/>
    <property type="evidence" value="ECO:0000318"/>
    <property type="project" value="GO_Central"/>
</dbReference>